<dbReference type="GO" id="GO:0005634">
    <property type="term" value="C:nucleus"/>
    <property type="evidence" value="ECO:0007669"/>
    <property type="project" value="UniProtKB-SubCell"/>
</dbReference>
<reference evidence="9" key="1">
    <citation type="journal article" date="2021" name="Mol. Ecol. Resour.">
        <title>Apolygus lucorum genome provides insights into omnivorousness and mesophyll feeding.</title>
        <authorList>
            <person name="Liu Y."/>
            <person name="Liu H."/>
            <person name="Wang H."/>
            <person name="Huang T."/>
            <person name="Liu B."/>
            <person name="Yang B."/>
            <person name="Yin L."/>
            <person name="Li B."/>
            <person name="Zhang Y."/>
            <person name="Zhang S."/>
            <person name="Jiang F."/>
            <person name="Zhang X."/>
            <person name="Ren Y."/>
            <person name="Wang B."/>
            <person name="Wang S."/>
            <person name="Lu Y."/>
            <person name="Wu K."/>
            <person name="Fan W."/>
            <person name="Wang G."/>
        </authorList>
    </citation>
    <scope>NUCLEOTIDE SEQUENCE</scope>
    <source>
        <strain evidence="9">12Hb</strain>
    </source>
</reference>
<evidence type="ECO:0000256" key="5">
    <source>
        <dbReference type="ARBA" id="ARBA00022833"/>
    </source>
</evidence>
<name>A0A8S9X0U2_APOLU</name>
<dbReference type="OrthoDB" id="6077919at2759"/>
<dbReference type="EMBL" id="WIXP02000012">
    <property type="protein sequence ID" value="KAF6201686.1"/>
    <property type="molecule type" value="Genomic_DNA"/>
</dbReference>
<dbReference type="InterPro" id="IPR036236">
    <property type="entry name" value="Znf_C2H2_sf"/>
</dbReference>
<organism evidence="9 10">
    <name type="scientific">Apolygus lucorum</name>
    <name type="common">Small green plant bug</name>
    <name type="synonym">Lygocoris lucorum</name>
    <dbReference type="NCBI Taxonomy" id="248454"/>
    <lineage>
        <taxon>Eukaryota</taxon>
        <taxon>Metazoa</taxon>
        <taxon>Ecdysozoa</taxon>
        <taxon>Arthropoda</taxon>
        <taxon>Hexapoda</taxon>
        <taxon>Insecta</taxon>
        <taxon>Pterygota</taxon>
        <taxon>Neoptera</taxon>
        <taxon>Paraneoptera</taxon>
        <taxon>Hemiptera</taxon>
        <taxon>Heteroptera</taxon>
        <taxon>Panheteroptera</taxon>
        <taxon>Cimicomorpha</taxon>
        <taxon>Miridae</taxon>
        <taxon>Mirini</taxon>
        <taxon>Apolygus</taxon>
    </lineage>
</organism>
<evidence type="ECO:0000256" key="7">
    <source>
        <dbReference type="PROSITE-ProRule" id="PRU00042"/>
    </source>
</evidence>
<evidence type="ECO:0000259" key="8">
    <source>
        <dbReference type="PROSITE" id="PS50157"/>
    </source>
</evidence>
<evidence type="ECO:0000256" key="3">
    <source>
        <dbReference type="ARBA" id="ARBA00022737"/>
    </source>
</evidence>
<gene>
    <name evidence="9" type="ORF">GE061_004081</name>
</gene>
<evidence type="ECO:0000256" key="4">
    <source>
        <dbReference type="ARBA" id="ARBA00022771"/>
    </source>
</evidence>
<dbReference type="Gene3D" id="3.30.160.60">
    <property type="entry name" value="Classic Zinc Finger"/>
    <property type="match status" value="4"/>
</dbReference>
<dbReference type="AlphaFoldDB" id="A0A8S9X0U2"/>
<feature type="domain" description="C2H2-type" evidence="8">
    <location>
        <begin position="284"/>
        <end position="311"/>
    </location>
</feature>
<dbReference type="PANTHER" id="PTHR24394:SF29">
    <property type="entry name" value="MYONEURIN"/>
    <property type="match status" value="1"/>
</dbReference>
<keyword evidence="5" id="KW-0862">Zinc</keyword>
<keyword evidence="3" id="KW-0677">Repeat</keyword>
<dbReference type="Pfam" id="PF00096">
    <property type="entry name" value="zf-C2H2"/>
    <property type="match status" value="2"/>
</dbReference>
<dbReference type="Proteomes" id="UP000466442">
    <property type="component" value="Linkage Group LG12"/>
</dbReference>
<accession>A0A8S9X0U2</accession>
<dbReference type="FunFam" id="3.30.160.60:FF:000072">
    <property type="entry name" value="zinc finger protein 143 isoform X1"/>
    <property type="match status" value="1"/>
</dbReference>
<evidence type="ECO:0000313" key="10">
    <source>
        <dbReference type="Proteomes" id="UP000466442"/>
    </source>
</evidence>
<comment type="subcellular location">
    <subcellularLocation>
        <location evidence="1">Nucleus</location>
    </subcellularLocation>
</comment>
<evidence type="ECO:0000256" key="6">
    <source>
        <dbReference type="ARBA" id="ARBA00023242"/>
    </source>
</evidence>
<evidence type="ECO:0000256" key="1">
    <source>
        <dbReference type="ARBA" id="ARBA00004123"/>
    </source>
</evidence>
<dbReference type="SMART" id="SM00355">
    <property type="entry name" value="ZnF_C2H2"/>
    <property type="match status" value="6"/>
</dbReference>
<evidence type="ECO:0000256" key="2">
    <source>
        <dbReference type="ARBA" id="ARBA00022723"/>
    </source>
</evidence>
<protein>
    <recommendedName>
        <fullName evidence="8">C2H2-type domain-containing protein</fullName>
    </recommendedName>
</protein>
<dbReference type="GO" id="GO:0008270">
    <property type="term" value="F:zinc ion binding"/>
    <property type="evidence" value="ECO:0007669"/>
    <property type="project" value="UniProtKB-KW"/>
</dbReference>
<dbReference type="PROSITE" id="PS50157">
    <property type="entry name" value="ZINC_FINGER_C2H2_2"/>
    <property type="match status" value="2"/>
</dbReference>
<keyword evidence="2" id="KW-0479">Metal-binding</keyword>
<feature type="domain" description="C2H2-type" evidence="8">
    <location>
        <begin position="256"/>
        <end position="283"/>
    </location>
</feature>
<keyword evidence="6" id="KW-0539">Nucleus</keyword>
<dbReference type="GO" id="GO:0000981">
    <property type="term" value="F:DNA-binding transcription factor activity, RNA polymerase II-specific"/>
    <property type="evidence" value="ECO:0007669"/>
    <property type="project" value="TreeGrafter"/>
</dbReference>
<dbReference type="InterPro" id="IPR013087">
    <property type="entry name" value="Znf_C2H2_type"/>
</dbReference>
<sequence length="322" mass="36716">MSDDVDVTIGDVNVTIAFMMQASNCGAEHEMNLRSGAVAATQDENMRGSGDDPRIEVISIDSSDSEIDDIKSEDELSLSDDVEGDKPNRRVCCLLCDYHCTSVQTLRKHIYTHLTGKKSRKPRDMVRLDLMDKSSPLMCSKCGFVASSPLSFKRHIKEHKKVMRFTPCAEEFNKNFRCQLCDFDCIGAMQMVDHIKTHQGDQLTCNLCGYKCAKFGYLVLHTRLHEKELDKVISKESKANNSADKLYDCTLCIKPFPCELCNQRFTTSSHLKRHMMTHTGEKPYACHLCHYRCSQSWNLKAHVNTHLQRRQVCIIKIQSTFD</sequence>
<keyword evidence="10" id="KW-1185">Reference proteome</keyword>
<dbReference type="SUPFAM" id="SSF57667">
    <property type="entry name" value="beta-beta-alpha zinc fingers"/>
    <property type="match status" value="2"/>
</dbReference>
<proteinExistence type="predicted"/>
<evidence type="ECO:0000313" key="9">
    <source>
        <dbReference type="EMBL" id="KAF6201686.1"/>
    </source>
</evidence>
<keyword evidence="4 7" id="KW-0863">Zinc-finger</keyword>
<dbReference type="FunFam" id="3.30.160.60:FF:000100">
    <property type="entry name" value="Zinc finger 45-like"/>
    <property type="match status" value="1"/>
</dbReference>
<comment type="caution">
    <text evidence="9">The sequence shown here is derived from an EMBL/GenBank/DDBJ whole genome shotgun (WGS) entry which is preliminary data.</text>
</comment>
<dbReference type="PROSITE" id="PS00028">
    <property type="entry name" value="ZINC_FINGER_C2H2_1"/>
    <property type="match status" value="5"/>
</dbReference>
<dbReference type="PANTHER" id="PTHR24394">
    <property type="entry name" value="ZINC FINGER PROTEIN"/>
    <property type="match status" value="1"/>
</dbReference>